<dbReference type="Pfam" id="PF01979">
    <property type="entry name" value="Amidohydro_1"/>
    <property type="match status" value="1"/>
</dbReference>
<keyword evidence="1" id="KW-0732">Signal</keyword>
<reference evidence="4" key="1">
    <citation type="journal article" date="2019" name="Int. J. Syst. Evol. Microbiol.">
        <title>The Global Catalogue of Microorganisms (GCM) 10K type strain sequencing project: providing services to taxonomists for standard genome sequencing and annotation.</title>
        <authorList>
            <consortium name="The Broad Institute Genomics Platform"/>
            <consortium name="The Broad Institute Genome Sequencing Center for Infectious Disease"/>
            <person name="Wu L."/>
            <person name="Ma J."/>
        </authorList>
    </citation>
    <scope>NUCLEOTIDE SEQUENCE [LARGE SCALE GENOMIC DNA]</scope>
    <source>
        <strain evidence="4">CCUG 60524</strain>
    </source>
</reference>
<dbReference type="SUPFAM" id="SSF51338">
    <property type="entry name" value="Composite domain of metallo-dependent hydrolases"/>
    <property type="match status" value="1"/>
</dbReference>
<feature type="domain" description="Amidohydrolase-related" evidence="2">
    <location>
        <begin position="78"/>
        <end position="425"/>
    </location>
</feature>
<feature type="signal peptide" evidence="1">
    <location>
        <begin position="1"/>
        <end position="20"/>
    </location>
</feature>
<dbReference type="InterPro" id="IPR051781">
    <property type="entry name" value="Metallo-dep_Hydrolase"/>
</dbReference>
<dbReference type="InterPro" id="IPR057744">
    <property type="entry name" value="OTAase-like"/>
</dbReference>
<gene>
    <name evidence="3" type="ORF">ACFQ2S_11830</name>
</gene>
<keyword evidence="4" id="KW-1185">Reference proteome</keyword>
<proteinExistence type="predicted"/>
<protein>
    <submittedName>
        <fullName evidence="3">Amidohydrolase family protein</fullName>
    </submittedName>
</protein>
<dbReference type="RefSeq" id="WP_386074683.1">
    <property type="nucleotide sequence ID" value="NZ_JBHTJT010000017.1"/>
</dbReference>
<dbReference type="Gene3D" id="2.30.40.10">
    <property type="entry name" value="Urease, subunit C, domain 1"/>
    <property type="match status" value="1"/>
</dbReference>
<dbReference type="SUPFAM" id="SSF51556">
    <property type="entry name" value="Metallo-dependent hydrolases"/>
    <property type="match status" value="1"/>
</dbReference>
<sequence length="445" mass="48295">MLFRTLIASSLVLAASVAGAQEDPAGPILITNVNVFDGLNEELIENANVVIDGNLITQITTDEVAVAGGQVIDAGGRTMIPGLTDSHWHMSLAELPQTAALFGDAYEVGARTVIAAERTLMRGFTTVRDLGGNSFAVHKMIEKGEAVGPRMLVSGPPLSQTGGHYDYRLPYEVPAPVGDTLDFWGRNGLVVIADGVPLVQQRAREVFRMGATQLKMAVGGGVASVFDPLDVRQYSLDEVKAAVDVAESYNSYVAVHVFTDNAVQMAIEAGVKSIDHGFLLGRETLELMKEKDVWLSIQPLLDDEDRMTFPNPESTKKWLQVTSATETIYPMAKEIGVKIAFGTDALFDKATTDRQGKLLSKLEKLGFTPFEALKMATSDNAELFELAGPRHPYQEGPLGQLTEGAYADLILVDGNPLKDLSLVANPWDNFDLIMKDGVIYKYDME</sequence>
<evidence type="ECO:0000313" key="4">
    <source>
        <dbReference type="Proteomes" id="UP001597108"/>
    </source>
</evidence>
<dbReference type="InterPro" id="IPR011059">
    <property type="entry name" value="Metal-dep_hydrolase_composite"/>
</dbReference>
<evidence type="ECO:0000313" key="3">
    <source>
        <dbReference type="EMBL" id="MFD0980340.1"/>
    </source>
</evidence>
<evidence type="ECO:0000259" key="2">
    <source>
        <dbReference type="Pfam" id="PF01979"/>
    </source>
</evidence>
<dbReference type="EMBL" id="JBHTJT010000017">
    <property type="protein sequence ID" value="MFD0980340.1"/>
    <property type="molecule type" value="Genomic_DNA"/>
</dbReference>
<organism evidence="3 4">
    <name type="scientific">Tropicimonas aquimaris</name>
    <dbReference type="NCBI Taxonomy" id="914152"/>
    <lineage>
        <taxon>Bacteria</taxon>
        <taxon>Pseudomonadati</taxon>
        <taxon>Pseudomonadota</taxon>
        <taxon>Alphaproteobacteria</taxon>
        <taxon>Rhodobacterales</taxon>
        <taxon>Roseobacteraceae</taxon>
        <taxon>Tropicimonas</taxon>
    </lineage>
</organism>
<name>A0ABW3IQJ3_9RHOB</name>
<feature type="chain" id="PRO_5046793475" evidence="1">
    <location>
        <begin position="21"/>
        <end position="445"/>
    </location>
</feature>
<dbReference type="PANTHER" id="PTHR43135">
    <property type="entry name" value="ALPHA-D-RIBOSE 1-METHYLPHOSPHONATE 5-TRIPHOSPHATE DIPHOSPHATASE"/>
    <property type="match status" value="1"/>
</dbReference>
<dbReference type="PANTHER" id="PTHR43135:SF3">
    <property type="entry name" value="ALPHA-D-RIBOSE 1-METHYLPHOSPHONATE 5-TRIPHOSPHATE DIPHOSPHATASE"/>
    <property type="match status" value="1"/>
</dbReference>
<dbReference type="InterPro" id="IPR006680">
    <property type="entry name" value="Amidohydro-rel"/>
</dbReference>
<dbReference type="InterPro" id="IPR032466">
    <property type="entry name" value="Metal_Hydrolase"/>
</dbReference>
<dbReference type="CDD" id="cd01299">
    <property type="entry name" value="Met_dep_hydrolase_A"/>
    <property type="match status" value="1"/>
</dbReference>
<dbReference type="Proteomes" id="UP001597108">
    <property type="component" value="Unassembled WGS sequence"/>
</dbReference>
<comment type="caution">
    <text evidence="3">The sequence shown here is derived from an EMBL/GenBank/DDBJ whole genome shotgun (WGS) entry which is preliminary data.</text>
</comment>
<accession>A0ABW3IQJ3</accession>
<evidence type="ECO:0000256" key="1">
    <source>
        <dbReference type="SAM" id="SignalP"/>
    </source>
</evidence>
<dbReference type="Gene3D" id="3.20.20.140">
    <property type="entry name" value="Metal-dependent hydrolases"/>
    <property type="match status" value="1"/>
</dbReference>